<dbReference type="AlphaFoldDB" id="L7J359"/>
<evidence type="ECO:0000256" key="1">
    <source>
        <dbReference type="SAM" id="MobiDB-lite"/>
    </source>
</evidence>
<accession>L7J359</accession>
<protein>
    <submittedName>
        <fullName evidence="3">Uncharacterized protein</fullName>
    </submittedName>
</protein>
<gene>
    <name evidence="3" type="ORF">OOW_P131scaffold01065g7</name>
</gene>
<feature type="transmembrane region" description="Helical" evidence="2">
    <location>
        <begin position="192"/>
        <end position="213"/>
    </location>
</feature>
<sequence length="442" mass="49541">MIKLGFNKFVSPKLTWARPEYLSLEVFPGQESIPVSMVWSPPPPTSHLLIEVECHSLGWYDNHYGCGGRRVGPPANMGGKVPHIACDSMIGPPKETCTNSNSGPPTCISRALTCPHPHWAAGVVINGERDHPPRKARLVPETFWRKHRTNFCGGLPVINCNHPPLVRKSTTATMAIKGYTVLRRKWKSRKPIWALMLAELITMIPLLVLFGIAQPDTFRTLMWRIGYAEKLNSNPNIILYALANHEPIPKLPFVWSQLLTEFNVAISVMSLFFLLAKMIGFIMKIYFPVIAVGCNIVMTAVYAVSVYGQAGPDYLDPRYPSPTPWYLRRSCDVAEGYGAGKTCMIIQGTFAATVVMLCIYVINLGWSIFNMIPTKHDKTHDEDEDGEEYASSDSPTEVKTWEMQPQTAGPGGVPFTPRTQAFHTLDRKLPFRAYAEQRQQYS</sequence>
<feature type="region of interest" description="Disordered" evidence="1">
    <location>
        <begin position="377"/>
        <end position="418"/>
    </location>
</feature>
<organism>
    <name type="scientific">Pyricularia oryzae (strain P131)</name>
    <name type="common">Rice blast fungus</name>
    <name type="synonym">Magnaporthe oryzae</name>
    <dbReference type="NCBI Taxonomy" id="1143193"/>
    <lineage>
        <taxon>Eukaryota</taxon>
        <taxon>Fungi</taxon>
        <taxon>Dikarya</taxon>
        <taxon>Ascomycota</taxon>
        <taxon>Pezizomycotina</taxon>
        <taxon>Sordariomycetes</taxon>
        <taxon>Sordariomycetidae</taxon>
        <taxon>Magnaporthales</taxon>
        <taxon>Pyriculariaceae</taxon>
        <taxon>Pyricularia</taxon>
    </lineage>
</organism>
<proteinExistence type="predicted"/>
<dbReference type="EMBL" id="JH794611">
    <property type="protein sequence ID" value="ELQ62588.1"/>
    <property type="molecule type" value="Genomic_DNA"/>
</dbReference>
<feature type="transmembrane region" description="Helical" evidence="2">
    <location>
        <begin position="285"/>
        <end position="307"/>
    </location>
</feature>
<keyword evidence="2" id="KW-1133">Transmembrane helix</keyword>
<keyword evidence="2" id="KW-0472">Membrane</keyword>
<evidence type="ECO:0000256" key="2">
    <source>
        <dbReference type="SAM" id="Phobius"/>
    </source>
</evidence>
<evidence type="ECO:0000313" key="3">
    <source>
        <dbReference type="EMBL" id="ELQ62588.1"/>
    </source>
</evidence>
<reference evidence="3" key="1">
    <citation type="journal article" date="2012" name="PLoS Genet.">
        <title>Comparative analysis of the genomes of two field isolates of the rice blast fungus Magnaporthe oryzae.</title>
        <authorList>
            <person name="Xue M."/>
            <person name="Yang J."/>
            <person name="Li Z."/>
            <person name="Hu S."/>
            <person name="Yao N."/>
            <person name="Dean R.A."/>
            <person name="Zhao W."/>
            <person name="Shen M."/>
            <person name="Zhang H."/>
            <person name="Li C."/>
            <person name="Liu L."/>
            <person name="Cao L."/>
            <person name="Xu X."/>
            <person name="Xing Y."/>
            <person name="Hsiang T."/>
            <person name="Zhang Z."/>
            <person name="Xu J.R."/>
            <person name="Peng Y.L."/>
        </authorList>
    </citation>
    <scope>NUCLEOTIDE SEQUENCE [LARGE SCALE GENOMIC DNA]</scope>
    <source>
        <strain evidence="3">P131</strain>
    </source>
</reference>
<feature type="compositionally biased region" description="Polar residues" evidence="1">
    <location>
        <begin position="391"/>
        <end position="407"/>
    </location>
</feature>
<keyword evidence="2" id="KW-0812">Transmembrane</keyword>
<feature type="transmembrane region" description="Helical" evidence="2">
    <location>
        <begin position="345"/>
        <end position="369"/>
    </location>
</feature>
<name>L7J359_PYRO1</name>
<feature type="transmembrane region" description="Helical" evidence="2">
    <location>
        <begin position="254"/>
        <end position="276"/>
    </location>
</feature>